<gene>
    <name evidence="5" type="ORF">LTR78_002792</name>
</gene>
<feature type="region of interest" description="Disordered" evidence="4">
    <location>
        <begin position="312"/>
        <end position="336"/>
    </location>
</feature>
<dbReference type="SUPFAM" id="SSF47576">
    <property type="entry name" value="Calponin-homology domain, CH-domain"/>
    <property type="match status" value="1"/>
</dbReference>
<comment type="caution">
    <text evidence="5">The sequence shown here is derived from an EMBL/GenBank/DDBJ whole genome shotgun (WGS) entry which is preliminary data.</text>
</comment>
<dbReference type="PANTHER" id="PTHR22706">
    <property type="entry name" value="ASSEMBLY FACTOR FOR SPINDLE MICROTUBULES"/>
    <property type="match status" value="1"/>
</dbReference>
<feature type="region of interest" description="Disordered" evidence="4">
    <location>
        <begin position="1"/>
        <end position="22"/>
    </location>
</feature>
<dbReference type="GO" id="GO:0005737">
    <property type="term" value="C:cytoplasm"/>
    <property type="evidence" value="ECO:0007669"/>
    <property type="project" value="UniProtKB-SubCell"/>
</dbReference>
<name>A0AAE0WSH3_9PEZI</name>
<dbReference type="EMBL" id="JAUTXT010000007">
    <property type="protein sequence ID" value="KAK3677254.1"/>
    <property type="molecule type" value="Genomic_DNA"/>
</dbReference>
<dbReference type="InterPro" id="IPR051185">
    <property type="entry name" value="ASPM"/>
</dbReference>
<evidence type="ECO:0000256" key="3">
    <source>
        <dbReference type="ARBA" id="ARBA00022860"/>
    </source>
</evidence>
<accession>A0AAE0WSH3</accession>
<dbReference type="GO" id="GO:0007051">
    <property type="term" value="P:spindle organization"/>
    <property type="evidence" value="ECO:0007669"/>
    <property type="project" value="TreeGrafter"/>
</dbReference>
<dbReference type="Gene3D" id="1.10.418.10">
    <property type="entry name" value="Calponin-like domain"/>
    <property type="match status" value="2"/>
</dbReference>
<evidence type="ECO:0000256" key="1">
    <source>
        <dbReference type="ARBA" id="ARBA00004496"/>
    </source>
</evidence>
<keyword evidence="3" id="KW-0112">Calmodulin-binding</keyword>
<dbReference type="Proteomes" id="UP001274830">
    <property type="component" value="Unassembled WGS sequence"/>
</dbReference>
<sequence>MSRISMVTPCPSGPVNSKTRWPGRDDTLTIDIDYTRALRPDLTHGAKPRRKSTFVRKTDRNIGITIFEDVLEDVELALEKPRAVVGATLLGKPAQKLPMDADGLASRDTMGKIRQPRTSLLPASTTMLAANATVAGTLKKNPRRRTIYVPDDTTMLTIHPGANSTRLDDTFQLPVLPTVASLPYVPRPETVTRVQEHSPPAPGPRMSMAPKRAPLRHMRATTNVSNTFYEVAGQGGGKENVPPRASTAAKSFEKTESVKPAVAPVMSVKTAAAQSRLFEPTVSSQARQTTVVRKAVPAPRSRTTVRPDGISLKRKDMQHHSSLAASTAHSQRPRPHGRPAFLKTFQAPASAKLSQYPVLVEDVEQPQLYGTGYLSQEEIALTELVNTVYDHAQPKQWEEHDTSLRQKLLEIYHRPEVTTLHNRMQASLECGALSRPKDMSSPPDITQDLGLRKRFLRLWLRNYEPEALQRVAEVVVGRQMQSSRSSSLLIPSAGSLDNTRSTRSLVSFFETFFVIVEDLDEGNNHGRVETADDLAIRRWQKTVLRSLMLTWLLDQAKVTGTVSGRLFKSTAQHRSSAAVLHALSSLLVPSIGDITRTLRRFDFMLEHVQDPLDEVDYHIGNIAIDFRDGIRLTRLVELLLFSGQGQAPSLGSKVEEATMTLHLPDQMILKSDFPNYDAGTLRVLSQHVKMPCLGRAQKLYNVQIALTALQEYSDWSVDITADDIVDGHREKTINLLYDLINQHVFTQLVGQNELAKDIEQTGGDTIATTHSKQSDREDTLLLWATARCSSVDKNLQVRNLTTSFADGKVYNTILTSFADVLPFQPS</sequence>
<dbReference type="CDD" id="cd21223">
    <property type="entry name" value="CH_ASPM_rpt1"/>
    <property type="match status" value="1"/>
</dbReference>
<evidence type="ECO:0000313" key="5">
    <source>
        <dbReference type="EMBL" id="KAK3677254.1"/>
    </source>
</evidence>
<evidence type="ECO:0000313" key="6">
    <source>
        <dbReference type="Proteomes" id="UP001274830"/>
    </source>
</evidence>
<dbReference type="GO" id="GO:0000922">
    <property type="term" value="C:spindle pole"/>
    <property type="evidence" value="ECO:0007669"/>
    <property type="project" value="TreeGrafter"/>
</dbReference>
<dbReference type="InterPro" id="IPR036872">
    <property type="entry name" value="CH_dom_sf"/>
</dbReference>
<reference evidence="5" key="1">
    <citation type="submission" date="2023-07" db="EMBL/GenBank/DDBJ databases">
        <title>Black Yeasts Isolated from many extreme environments.</title>
        <authorList>
            <person name="Coleine C."/>
            <person name="Stajich J.E."/>
            <person name="Selbmann L."/>
        </authorList>
    </citation>
    <scope>NUCLEOTIDE SEQUENCE</scope>
    <source>
        <strain evidence="5">CCFEE 5485</strain>
    </source>
</reference>
<proteinExistence type="predicted"/>
<protein>
    <recommendedName>
        <fullName evidence="7">Calponin-homology (CH) domain-containing protein</fullName>
    </recommendedName>
</protein>
<evidence type="ECO:0000256" key="2">
    <source>
        <dbReference type="ARBA" id="ARBA00022490"/>
    </source>
</evidence>
<keyword evidence="2" id="KW-0963">Cytoplasm</keyword>
<dbReference type="GO" id="GO:0000278">
    <property type="term" value="P:mitotic cell cycle"/>
    <property type="evidence" value="ECO:0007669"/>
    <property type="project" value="TreeGrafter"/>
</dbReference>
<keyword evidence="6" id="KW-1185">Reference proteome</keyword>
<dbReference type="GO" id="GO:0051295">
    <property type="term" value="P:establishment of meiotic spindle localization"/>
    <property type="evidence" value="ECO:0007669"/>
    <property type="project" value="TreeGrafter"/>
</dbReference>
<dbReference type="AlphaFoldDB" id="A0AAE0WSH3"/>
<comment type="subcellular location">
    <subcellularLocation>
        <location evidence="1">Cytoplasm</location>
    </subcellularLocation>
</comment>
<organism evidence="5 6">
    <name type="scientific">Recurvomyces mirabilis</name>
    <dbReference type="NCBI Taxonomy" id="574656"/>
    <lineage>
        <taxon>Eukaryota</taxon>
        <taxon>Fungi</taxon>
        <taxon>Dikarya</taxon>
        <taxon>Ascomycota</taxon>
        <taxon>Pezizomycotina</taxon>
        <taxon>Dothideomycetes</taxon>
        <taxon>Dothideomycetidae</taxon>
        <taxon>Mycosphaerellales</taxon>
        <taxon>Teratosphaeriaceae</taxon>
        <taxon>Recurvomyces</taxon>
    </lineage>
</organism>
<feature type="compositionally biased region" description="Low complexity" evidence="4">
    <location>
        <begin position="320"/>
        <end position="330"/>
    </location>
</feature>
<dbReference type="GO" id="GO:0005516">
    <property type="term" value="F:calmodulin binding"/>
    <property type="evidence" value="ECO:0007669"/>
    <property type="project" value="UniProtKB-KW"/>
</dbReference>
<evidence type="ECO:0008006" key="7">
    <source>
        <dbReference type="Google" id="ProtNLM"/>
    </source>
</evidence>
<dbReference type="PANTHER" id="PTHR22706:SF1">
    <property type="entry name" value="ASSEMBLY FACTOR FOR SPINDLE MICROTUBULES"/>
    <property type="match status" value="1"/>
</dbReference>
<evidence type="ECO:0000256" key="4">
    <source>
        <dbReference type="SAM" id="MobiDB-lite"/>
    </source>
</evidence>